<reference evidence="14 15" key="1">
    <citation type="submission" date="2020-05" db="EMBL/GenBank/DDBJ databases">
        <title>Complete genome sequencing of Campylobacter and Arcobacter type strains.</title>
        <authorList>
            <person name="Miller W.G."/>
            <person name="Yee E."/>
        </authorList>
    </citation>
    <scope>NUCLEOTIDE SEQUENCE [LARGE SCALE GENOMIC DNA]</scope>
    <source>
        <strain evidence="14 15">LMG 25694</strain>
    </source>
</reference>
<evidence type="ECO:0000259" key="13">
    <source>
        <dbReference type="PROSITE" id="PS51749"/>
    </source>
</evidence>
<dbReference type="InterPro" id="IPR055228">
    <property type="entry name" value="Cas9_RuvC"/>
</dbReference>
<feature type="active site" description="Proton acceptor for HNH nuclease domain" evidence="12">
    <location>
        <position position="607"/>
    </location>
</feature>
<dbReference type="Pfam" id="PF13395">
    <property type="entry name" value="HNH_4"/>
    <property type="match status" value="1"/>
</dbReference>
<evidence type="ECO:0000256" key="11">
    <source>
        <dbReference type="ARBA" id="ARBA00046380"/>
    </source>
</evidence>
<evidence type="ECO:0000256" key="5">
    <source>
        <dbReference type="ARBA" id="ARBA00022801"/>
    </source>
</evidence>
<dbReference type="KEGG" id="adz:ADFLV_1338"/>
<comment type="cofactor">
    <cofactor evidence="1 12">
        <name>Mg(2+)</name>
        <dbReference type="ChEBI" id="CHEBI:18420"/>
    </cofactor>
</comment>
<feature type="binding site" evidence="12">
    <location>
        <position position="526"/>
    </location>
    <ligand>
        <name>Mg(2+)</name>
        <dbReference type="ChEBI" id="CHEBI:18420"/>
        <label>2</label>
    </ligand>
</feature>
<comment type="function">
    <text evidence="12">CRISPR (clustered regularly interspaced short palindromic repeat) is an adaptive immune system that provides protection against mobile genetic elements (viruses, transposable elements and conjugative plasmids). CRISPR clusters contain spacers, sequences complementary to antecedent mobile elements, and target invading nucleic acids. CRISPR clusters are transcribed and processed into CRISPR RNA (crRNA). In type II CRISPR systems correct processing of pre-crRNA requires a trans-encoded small RNA (tracrRNA), endogenous ribonuclease 3 (rnc) and this protein. The tracrRNA serves as a guide for ribonuclease 3-aided processing of pre-crRNA. Subsequently Cas9/crRNA/tracrRNA endonucleolytically cleaves linear or circular dsDNA target complementary to the spacer; Cas9 is inactive in the absence of the 2 guide RNAs (gRNA). Cas9 recognizes the protospacer adjacent motif (PAM) in the CRISPR repeat sequences to help distinguish self versus nonself, as targets within the bacterial CRISPR locus do not have PAMs. PAM recognition is also required for catalytic activity.</text>
</comment>
<evidence type="ECO:0000256" key="6">
    <source>
        <dbReference type="ARBA" id="ARBA00022842"/>
    </source>
</evidence>
<dbReference type="Gene3D" id="3.30.420.10">
    <property type="entry name" value="Ribonuclease H-like superfamily/Ribonuclease H"/>
    <property type="match status" value="1"/>
</dbReference>
<evidence type="ECO:0000256" key="7">
    <source>
        <dbReference type="ARBA" id="ARBA00022884"/>
    </source>
</evidence>
<dbReference type="NCBIfam" id="TIGR01865">
    <property type="entry name" value="cas_Csn1"/>
    <property type="match status" value="1"/>
</dbReference>
<keyword evidence="4 12" id="KW-0255">Endonuclease</keyword>
<dbReference type="GO" id="GO:0016787">
    <property type="term" value="F:hydrolase activity"/>
    <property type="evidence" value="ECO:0007669"/>
    <property type="project" value="UniProtKB-KW"/>
</dbReference>
<dbReference type="GO" id="GO:0051607">
    <property type="term" value="P:defense response to virus"/>
    <property type="evidence" value="ECO:0007669"/>
    <property type="project" value="UniProtKB-UniRule"/>
</dbReference>
<comment type="subunit">
    <text evidence="11 12">Monomer. Binds crRNA and tracrRNA.</text>
</comment>
<feature type="binding site" evidence="12">
    <location>
        <position position="8"/>
    </location>
    <ligand>
        <name>Mg(2+)</name>
        <dbReference type="ChEBI" id="CHEBI:18420"/>
        <label>2</label>
    </ligand>
</feature>
<evidence type="ECO:0000256" key="4">
    <source>
        <dbReference type="ARBA" id="ARBA00022759"/>
    </source>
</evidence>
<dbReference type="PROSITE" id="PS51749">
    <property type="entry name" value="HNH_CAS9"/>
    <property type="match status" value="1"/>
</dbReference>
<name>A0AAE7BDC7_9BACT</name>
<dbReference type="InterPro" id="IPR033114">
    <property type="entry name" value="HNH_CAS9"/>
</dbReference>
<protein>
    <recommendedName>
        <fullName evidence="12">CRISPR-associated endonuclease Cas9</fullName>
        <ecNumber evidence="12">3.1.-.-</ecNumber>
    </recommendedName>
</protein>
<organism evidence="14 15">
    <name type="scientific">Arcobacter defluvii</name>
    <dbReference type="NCBI Taxonomy" id="873191"/>
    <lineage>
        <taxon>Bacteria</taxon>
        <taxon>Pseudomonadati</taxon>
        <taxon>Campylobacterota</taxon>
        <taxon>Epsilonproteobacteria</taxon>
        <taxon>Campylobacterales</taxon>
        <taxon>Arcobacteraceae</taxon>
        <taxon>Arcobacter</taxon>
    </lineage>
</organism>
<evidence type="ECO:0000256" key="12">
    <source>
        <dbReference type="HAMAP-Rule" id="MF_01480"/>
    </source>
</evidence>
<feature type="domain" description="HNH Cas9-type" evidence="13">
    <location>
        <begin position="523"/>
        <end position="707"/>
    </location>
</feature>
<evidence type="ECO:0000256" key="2">
    <source>
        <dbReference type="ARBA" id="ARBA00022722"/>
    </source>
</evidence>
<keyword evidence="8 12" id="KW-0051">Antiviral defense</keyword>
<dbReference type="Proteomes" id="UP000503313">
    <property type="component" value="Chromosome"/>
</dbReference>
<evidence type="ECO:0000313" key="15">
    <source>
        <dbReference type="Proteomes" id="UP000503313"/>
    </source>
</evidence>
<keyword evidence="15" id="KW-1185">Reference proteome</keyword>
<gene>
    <name evidence="12 14" type="primary">cas9</name>
    <name evidence="14" type="ORF">ADFLV_1338</name>
</gene>
<dbReference type="HAMAP" id="MF_01480">
    <property type="entry name" value="Cas9"/>
    <property type="match status" value="1"/>
</dbReference>
<evidence type="ECO:0000256" key="3">
    <source>
        <dbReference type="ARBA" id="ARBA00022723"/>
    </source>
</evidence>
<keyword evidence="6 12" id="KW-0460">Magnesium</keyword>
<dbReference type="InterPro" id="IPR003615">
    <property type="entry name" value="HNH_nuc"/>
</dbReference>
<evidence type="ECO:0000256" key="9">
    <source>
        <dbReference type="ARBA" id="ARBA00023125"/>
    </source>
</evidence>
<evidence type="ECO:0000313" key="14">
    <source>
        <dbReference type="EMBL" id="QKF77370.1"/>
    </source>
</evidence>
<dbReference type="GO" id="GO:0004519">
    <property type="term" value="F:endonuclease activity"/>
    <property type="evidence" value="ECO:0007669"/>
    <property type="project" value="UniProtKB-UniRule"/>
</dbReference>
<keyword evidence="2 12" id="KW-0540">Nuclease</keyword>
<evidence type="ECO:0000256" key="10">
    <source>
        <dbReference type="ARBA" id="ARBA00023211"/>
    </source>
</evidence>
<evidence type="ECO:0000256" key="8">
    <source>
        <dbReference type="ARBA" id="ARBA00023118"/>
    </source>
</evidence>
<comment type="domain">
    <text evidence="12">Has 2 endonuclease domains. The discontinuous RuvC-like domain cleaves the target DNA noncomplementary to crRNA while the HNH nuclease domain cleaves the target DNA complementary to crRNA.</text>
</comment>
<dbReference type="EC" id="3.1.-.-" evidence="12"/>
<dbReference type="GO" id="GO:0003723">
    <property type="term" value="F:RNA binding"/>
    <property type="evidence" value="ECO:0007669"/>
    <property type="project" value="UniProtKB-UniRule"/>
</dbReference>
<sequence>MNRILSLDLGVTSCGFSVLDEVETNQYSLIDYGVVMRDNPNEGGTQSDWKAYIQQRKLKDKKKQRVKDLKDIFKSFNLNFVEKNYSNLWELRAKDSFERKLQIDELFAIFRYLAKHRGYKSLKMEDLIAEIESQEKIGNCESDDVIEPNSEEFTETLAYLDALKCKFKEKTVAQIIYDIESQKENPNFRNHNNYKYMIRREDTKDEIEKIVEAQKLFGFFKDEKEAENFKNSIIDEIIPQDPVLLNPNLINNCLIYKEEKSAPIYSYSFDIFNFYKHINDLKIGNKNATNEQKEILTNDFELKLKELKNISSYTIKGIKELLDIKDDIKISGLRETKIVKGKSVDNYLVKFNFLAHWAKFDKEIVVALKDKINYFDKIATIFHININPNALIEGFSKYFKENNLFFEEEKIKNFALSLYKNKVKGTSAYSFKALNDLIVHMKDGKNESDAKEILGVSKSEDYSSFEKSIKYLKPIDKNGTLRYEIDENSISNHVVKSLISWACRIIIDLHEKYGSFDMIKLESTRELSQPDEKKREIKSANDRIQKEWEDLKDRYKSHFEALGLNMGNNKEYLLKIKLWEQQGEIGIYSGQSLGIVDILSDKTEIEHIVPRECGGANAEYNKAIDTKNENAIKARRLPLDYLVEEKREVFLQNIDELKNSKKINFKKWLNLKAQTLDETFKEVKDDVSMHATSYTEKLLGEILKRYYPFTDKQKENQKVMHISGRATSYLRKILSIENKSRGTNFHHAEDAILIACMSKSYLQNISTNFEKNYELTRENAKDNFKKIVPFINGANPNEIFSYLQKSYTQDIEENPFYTNVIDNTLRIPAFWVSKKPIGTKAHNETIQSKKNLAYRVNIDSLLERVKPNHKMSAESFFEQYNKEILEKIQVFKDNPKDFTAQAFIKKRDNIIQLLQEANFITSKDEKADIDKKLRDEMKKPIEDVNGNTIRRVKRVGEDATIEVRNGLAYTAPSLVCLRCSFDEPKLQLQRIDIRSHVQNRNKNDTQIDIFNNDLIEIYVIKSKKIEYKAIGVLKGFTESKGGRANLRNPKYPLLKDKQPKLFQGEFSIGSTCGIKKYKTDASGRVLGFYYLGRVLEGDKEVFSKVVTYRKM</sequence>
<dbReference type="GO" id="GO:0043571">
    <property type="term" value="P:maintenance of CRISPR repeat elements"/>
    <property type="evidence" value="ECO:0007669"/>
    <property type="project" value="UniProtKB-UniRule"/>
</dbReference>
<comment type="similarity">
    <text evidence="12">Belongs to the CRISPR-associated Cas9 family.</text>
</comment>
<dbReference type="InterPro" id="IPR036397">
    <property type="entry name" value="RNaseH_sf"/>
</dbReference>
<keyword evidence="3 12" id="KW-0479">Metal-binding</keyword>
<keyword evidence="7 12" id="KW-0694">RNA-binding</keyword>
<feature type="binding site" evidence="12">
    <location>
        <position position="747"/>
    </location>
    <ligand>
        <name>Mg(2+)</name>
        <dbReference type="ChEBI" id="CHEBI:18420"/>
        <label>2</label>
    </ligand>
</feature>
<dbReference type="InterPro" id="IPR028629">
    <property type="entry name" value="Cas9"/>
</dbReference>
<dbReference type="RefSeq" id="WP_129012218.1">
    <property type="nucleotide sequence ID" value="NZ_CP053835.1"/>
</dbReference>
<accession>A0AAE7BDC7</accession>
<dbReference type="GO" id="GO:0046872">
    <property type="term" value="F:metal ion binding"/>
    <property type="evidence" value="ECO:0007669"/>
    <property type="project" value="UniProtKB-UniRule"/>
</dbReference>
<dbReference type="Pfam" id="PF22702">
    <property type="entry name" value="Cas9_RuvC"/>
    <property type="match status" value="1"/>
</dbReference>
<dbReference type="GO" id="GO:0003677">
    <property type="term" value="F:DNA binding"/>
    <property type="evidence" value="ECO:0007669"/>
    <property type="project" value="UniProtKB-UniRule"/>
</dbReference>
<dbReference type="AlphaFoldDB" id="A0AAE7BDC7"/>
<proteinExistence type="inferred from homology"/>
<keyword evidence="9 12" id="KW-0238">DNA-binding</keyword>
<feature type="active site" description="For RuvC-like nuclease domain" evidence="12">
    <location>
        <position position="8"/>
    </location>
</feature>
<feature type="binding site" evidence="12">
    <location>
        <position position="522"/>
    </location>
    <ligand>
        <name>Mg(2+)</name>
        <dbReference type="ChEBI" id="CHEBI:18420"/>
        <label>1</label>
    </ligand>
</feature>
<dbReference type="EMBL" id="CP053835">
    <property type="protein sequence ID" value="QKF77370.1"/>
    <property type="molecule type" value="Genomic_DNA"/>
</dbReference>
<keyword evidence="5 12" id="KW-0378">Hydrolase</keyword>
<keyword evidence="10" id="KW-0464">Manganese</keyword>
<feature type="binding site" evidence="12">
    <location>
        <position position="8"/>
    </location>
    <ligand>
        <name>Mg(2+)</name>
        <dbReference type="ChEBI" id="CHEBI:18420"/>
        <label>1</label>
    </ligand>
</feature>
<feature type="binding site" evidence="12">
    <location>
        <position position="526"/>
    </location>
    <ligand>
        <name>Mg(2+)</name>
        <dbReference type="ChEBI" id="CHEBI:18420"/>
        <label>1</label>
    </ligand>
</feature>
<evidence type="ECO:0000256" key="1">
    <source>
        <dbReference type="ARBA" id="ARBA00001946"/>
    </source>
</evidence>